<dbReference type="PROSITE" id="PS00189">
    <property type="entry name" value="LIPOYL"/>
    <property type="match status" value="1"/>
</dbReference>
<dbReference type="Gene3D" id="2.40.50.100">
    <property type="match status" value="1"/>
</dbReference>
<dbReference type="GO" id="GO:0045254">
    <property type="term" value="C:pyruvate dehydrogenase complex"/>
    <property type="evidence" value="ECO:0007669"/>
    <property type="project" value="UniProtKB-UniRule"/>
</dbReference>
<dbReference type="InterPro" id="IPR006257">
    <property type="entry name" value="LAT1"/>
</dbReference>
<dbReference type="Gene3D" id="4.10.320.10">
    <property type="entry name" value="E3-binding domain"/>
    <property type="match status" value="1"/>
</dbReference>
<dbReference type="OrthoDB" id="9805770at2"/>
<accession>A0A3S3U9N0</accession>
<dbReference type="SUPFAM" id="SSF52777">
    <property type="entry name" value="CoA-dependent acyltransferases"/>
    <property type="match status" value="1"/>
</dbReference>
<dbReference type="Pfam" id="PF00198">
    <property type="entry name" value="2-oxoacid_dh"/>
    <property type="match status" value="1"/>
</dbReference>
<evidence type="ECO:0000256" key="6">
    <source>
        <dbReference type="ARBA" id="ARBA00025211"/>
    </source>
</evidence>
<comment type="caution">
    <text evidence="11">The sequence shown here is derived from an EMBL/GenBank/DDBJ whole genome shotgun (WGS) entry which is preliminary data.</text>
</comment>
<keyword evidence="3 8" id="KW-0808">Transferase</keyword>
<name>A0A3S3U9N0_9RHOB</name>
<evidence type="ECO:0000313" key="11">
    <source>
        <dbReference type="EMBL" id="RWY42170.1"/>
    </source>
</evidence>
<feature type="domain" description="Lipoyl-binding" evidence="9">
    <location>
        <begin position="2"/>
        <end position="78"/>
    </location>
</feature>
<dbReference type="InterPro" id="IPR023213">
    <property type="entry name" value="CAT-like_dom_sf"/>
</dbReference>
<dbReference type="PANTHER" id="PTHR23151:SF90">
    <property type="entry name" value="DIHYDROLIPOYLLYSINE-RESIDUE ACETYLTRANSFERASE COMPONENT OF PYRUVATE DEHYDROGENASE COMPLEX, MITOCHONDRIAL-RELATED"/>
    <property type="match status" value="1"/>
</dbReference>
<evidence type="ECO:0000256" key="2">
    <source>
        <dbReference type="ARBA" id="ARBA00011484"/>
    </source>
</evidence>
<dbReference type="GO" id="GO:0004742">
    <property type="term" value="F:dihydrolipoyllysine-residue acetyltransferase activity"/>
    <property type="evidence" value="ECO:0007669"/>
    <property type="project" value="UniProtKB-UniRule"/>
</dbReference>
<dbReference type="RefSeq" id="WP_128487661.1">
    <property type="nucleotide sequence ID" value="NZ_JBHLXB010000051.1"/>
</dbReference>
<keyword evidence="4 8" id="KW-0450">Lipoyl</keyword>
<evidence type="ECO:0000256" key="8">
    <source>
        <dbReference type="RuleBase" id="RU361137"/>
    </source>
</evidence>
<dbReference type="SUPFAM" id="SSF51230">
    <property type="entry name" value="Single hybrid motif"/>
    <property type="match status" value="1"/>
</dbReference>
<comment type="cofactor">
    <cofactor evidence="8">
        <name>(R)-lipoate</name>
        <dbReference type="ChEBI" id="CHEBI:83088"/>
    </cofactor>
    <text evidence="8">Binds 1 lipoyl cofactor covalently.</text>
</comment>
<dbReference type="NCBIfam" id="TIGR01349">
    <property type="entry name" value="PDHac_trf_mito"/>
    <property type="match status" value="1"/>
</dbReference>
<dbReference type="EC" id="2.3.1.12" evidence="8"/>
<dbReference type="InterPro" id="IPR004167">
    <property type="entry name" value="PSBD"/>
</dbReference>
<dbReference type="Proteomes" id="UP000287168">
    <property type="component" value="Unassembled WGS sequence"/>
</dbReference>
<evidence type="ECO:0000256" key="1">
    <source>
        <dbReference type="ARBA" id="ARBA00007317"/>
    </source>
</evidence>
<organism evidence="11 12">
    <name type="scientific">Falsigemmobacter intermedius</name>
    <dbReference type="NCBI Taxonomy" id="1553448"/>
    <lineage>
        <taxon>Bacteria</taxon>
        <taxon>Pseudomonadati</taxon>
        <taxon>Pseudomonadota</taxon>
        <taxon>Alphaproteobacteria</taxon>
        <taxon>Rhodobacterales</taxon>
        <taxon>Paracoccaceae</taxon>
        <taxon>Falsigemmobacter</taxon>
    </lineage>
</organism>
<dbReference type="FunFam" id="2.40.50.100:FF:000010">
    <property type="entry name" value="Acetyltransferase component of pyruvate dehydrogenase complex"/>
    <property type="match status" value="1"/>
</dbReference>
<dbReference type="CDD" id="cd06849">
    <property type="entry name" value="lipoyl_domain"/>
    <property type="match status" value="1"/>
</dbReference>
<dbReference type="Pfam" id="PF00364">
    <property type="entry name" value="Biotin_lipoyl"/>
    <property type="match status" value="1"/>
</dbReference>
<keyword evidence="12" id="KW-1185">Reference proteome</keyword>
<evidence type="ECO:0000256" key="7">
    <source>
        <dbReference type="ARBA" id="ARBA00048370"/>
    </source>
</evidence>
<comment type="catalytic activity">
    <reaction evidence="7 8">
        <text>N(6)-[(R)-dihydrolipoyl]-L-lysyl-[protein] + acetyl-CoA = N(6)-[(R)-S(8)-acetyldihydrolipoyl]-L-lysyl-[protein] + CoA</text>
        <dbReference type="Rhea" id="RHEA:17017"/>
        <dbReference type="Rhea" id="RHEA-COMP:10475"/>
        <dbReference type="Rhea" id="RHEA-COMP:10478"/>
        <dbReference type="ChEBI" id="CHEBI:57287"/>
        <dbReference type="ChEBI" id="CHEBI:57288"/>
        <dbReference type="ChEBI" id="CHEBI:83100"/>
        <dbReference type="ChEBI" id="CHEBI:83111"/>
        <dbReference type="EC" id="2.3.1.12"/>
    </reaction>
</comment>
<dbReference type="Pfam" id="PF02817">
    <property type="entry name" value="E3_binding"/>
    <property type="match status" value="1"/>
</dbReference>
<evidence type="ECO:0000256" key="5">
    <source>
        <dbReference type="ARBA" id="ARBA00023315"/>
    </source>
</evidence>
<dbReference type="PROSITE" id="PS50968">
    <property type="entry name" value="BIOTINYL_LIPOYL"/>
    <property type="match status" value="1"/>
</dbReference>
<dbReference type="AlphaFoldDB" id="A0A3S3U9N0"/>
<dbReference type="GO" id="GO:0006086">
    <property type="term" value="P:pyruvate decarboxylation to acetyl-CoA"/>
    <property type="evidence" value="ECO:0007669"/>
    <property type="project" value="InterPro"/>
</dbReference>
<dbReference type="InterPro" id="IPR036625">
    <property type="entry name" value="E3-bd_dom_sf"/>
</dbReference>
<dbReference type="InterPro" id="IPR003016">
    <property type="entry name" value="2-oxoA_DH_lipoyl-BS"/>
</dbReference>
<dbReference type="Gene3D" id="3.30.559.10">
    <property type="entry name" value="Chloramphenicol acetyltransferase-like domain"/>
    <property type="match status" value="1"/>
</dbReference>
<dbReference type="SUPFAM" id="SSF47005">
    <property type="entry name" value="Peripheral subunit-binding domain of 2-oxo acid dehydrogenase complex"/>
    <property type="match status" value="1"/>
</dbReference>
<evidence type="ECO:0000259" key="9">
    <source>
        <dbReference type="PROSITE" id="PS50968"/>
    </source>
</evidence>
<comment type="subunit">
    <text evidence="2">Forms a 24-polypeptide structural core with octahedral symmetry.</text>
</comment>
<dbReference type="PROSITE" id="PS51826">
    <property type="entry name" value="PSBD"/>
    <property type="match status" value="1"/>
</dbReference>
<gene>
    <name evidence="11" type="ORF">EP867_07245</name>
</gene>
<keyword evidence="5 8" id="KW-0012">Acyltransferase</keyword>
<protein>
    <recommendedName>
        <fullName evidence="8">Acetyltransferase component of pyruvate dehydrogenase complex</fullName>
        <ecNumber evidence="8">2.3.1.12</ecNumber>
    </recommendedName>
</protein>
<dbReference type="InterPro" id="IPR045257">
    <property type="entry name" value="E2/Pdx1"/>
</dbReference>
<dbReference type="InterPro" id="IPR000089">
    <property type="entry name" value="Biotin_lipoyl"/>
</dbReference>
<proteinExistence type="inferred from homology"/>
<evidence type="ECO:0000256" key="3">
    <source>
        <dbReference type="ARBA" id="ARBA00022679"/>
    </source>
</evidence>
<dbReference type="InterPro" id="IPR001078">
    <property type="entry name" value="2-oxoacid_DH_actylTfrase"/>
</dbReference>
<evidence type="ECO:0000313" key="12">
    <source>
        <dbReference type="Proteomes" id="UP000287168"/>
    </source>
</evidence>
<evidence type="ECO:0000256" key="4">
    <source>
        <dbReference type="ARBA" id="ARBA00022823"/>
    </source>
</evidence>
<sequence length="439" mass="45045">MAQDILMPALSPTMEEGTLAKWLVKEGDSVTSGQIIAEIETDKATMEFEAVDEGVIGKILVAEGTAGVKVNAPIAVLLEDGEDASAAPAPKAAAPAKVEAPVVAAAPAAAPAQAAAAPAKDGKRVFASPLARRIATQKGIDLASIKGTGPNGRIVRADVEGLSAASAAPTAAATAAPAAEAPKAAAAPAAAGAMPTGPNAAQVAKMLDGRDYEEVTLDGMRRTVAARLTEAKQTIPHFYLRREIRLDALMAFRAQLNEQLSDRGVKLSVNDFIIKACAVAMQRVPGANAVWAGDRIYKLKPSDIAVAVAVEGGLFTPVLKDAHLKTLSALSAEMKDLAGRARNKKLAPHEYVGGSMAISNLGMFGIENFDAVINPPHGSILAVGAGVKKPVVQADGSLGVATVMSVTLSVDHRVIDGALGAEFLQAIVDCLENPLSMLA</sequence>
<dbReference type="EMBL" id="SBLC01000008">
    <property type="protein sequence ID" value="RWY42170.1"/>
    <property type="molecule type" value="Genomic_DNA"/>
</dbReference>
<comment type="similarity">
    <text evidence="1 8">Belongs to the 2-oxoacid dehydrogenase family.</text>
</comment>
<dbReference type="InterPro" id="IPR011053">
    <property type="entry name" value="Single_hybrid_motif"/>
</dbReference>
<dbReference type="PANTHER" id="PTHR23151">
    <property type="entry name" value="DIHYDROLIPOAMIDE ACETYL/SUCCINYL-TRANSFERASE-RELATED"/>
    <property type="match status" value="1"/>
</dbReference>
<feature type="domain" description="Peripheral subunit-binding (PSBD)" evidence="10">
    <location>
        <begin position="126"/>
        <end position="163"/>
    </location>
</feature>
<comment type="function">
    <text evidence="6">The pyruvate dehydrogenase complex catalyzes the overall conversion of pyruvate to acetyl-CoA and CO(2). It contains multiple copies of three enzymatic components: pyruvate dehydrogenase (E1), dihydrolipoamide acetyltransferase (E2) and lipoamide dehydrogenase (E3).</text>
</comment>
<reference evidence="11 12" key="1">
    <citation type="journal article" date="2015" name="Int. J. Syst. Evol. Microbiol.">
        <title>Gemmobacter intermedius sp. nov., isolated from a white stork (Ciconia ciconia).</title>
        <authorList>
            <person name="Kampfer P."/>
            <person name="Jerzak L."/>
            <person name="Wilharm G."/>
            <person name="Golke J."/>
            <person name="Busse H.J."/>
            <person name="Glaeser S.P."/>
        </authorList>
    </citation>
    <scope>NUCLEOTIDE SEQUENCE [LARGE SCALE GENOMIC DNA]</scope>
    <source>
        <strain evidence="11 12">119/4</strain>
    </source>
</reference>
<keyword evidence="11" id="KW-0670">Pyruvate</keyword>
<evidence type="ECO:0000259" key="10">
    <source>
        <dbReference type="PROSITE" id="PS51826"/>
    </source>
</evidence>